<proteinExistence type="predicted"/>
<evidence type="ECO:0000313" key="2">
    <source>
        <dbReference type="EMBL" id="KAF4452573.1"/>
    </source>
</evidence>
<accession>A0A8H4KMU6</accession>
<evidence type="ECO:0000313" key="3">
    <source>
        <dbReference type="Proteomes" id="UP000605986"/>
    </source>
</evidence>
<organism evidence="2 3">
    <name type="scientific">Fusarium austroafricanum</name>
    <dbReference type="NCBI Taxonomy" id="2364996"/>
    <lineage>
        <taxon>Eukaryota</taxon>
        <taxon>Fungi</taxon>
        <taxon>Dikarya</taxon>
        <taxon>Ascomycota</taxon>
        <taxon>Pezizomycotina</taxon>
        <taxon>Sordariomycetes</taxon>
        <taxon>Hypocreomycetidae</taxon>
        <taxon>Hypocreales</taxon>
        <taxon>Nectriaceae</taxon>
        <taxon>Fusarium</taxon>
        <taxon>Fusarium concolor species complex</taxon>
    </lineage>
</organism>
<protein>
    <submittedName>
        <fullName evidence="2">Uncharacterized protein</fullName>
    </submittedName>
</protein>
<dbReference type="Proteomes" id="UP000605986">
    <property type="component" value="Unassembled WGS sequence"/>
</dbReference>
<dbReference type="EMBL" id="JAADJG010000182">
    <property type="protein sequence ID" value="KAF4452573.1"/>
    <property type="molecule type" value="Genomic_DNA"/>
</dbReference>
<reference evidence="2" key="1">
    <citation type="submission" date="2020-01" db="EMBL/GenBank/DDBJ databases">
        <title>Identification and distribution of gene clusters putatively required for synthesis of sphingolipid metabolism inhibitors in phylogenetically diverse species of the filamentous fungus Fusarium.</title>
        <authorList>
            <person name="Kim H.-S."/>
            <person name="Busman M."/>
            <person name="Brown D.W."/>
            <person name="Divon H."/>
            <person name="Uhlig S."/>
            <person name="Proctor R.H."/>
        </authorList>
    </citation>
    <scope>NUCLEOTIDE SEQUENCE</scope>
    <source>
        <strain evidence="2">NRRL 53441</strain>
    </source>
</reference>
<dbReference type="AlphaFoldDB" id="A0A8H4KMU6"/>
<feature type="region of interest" description="Disordered" evidence="1">
    <location>
        <begin position="115"/>
        <end position="150"/>
    </location>
</feature>
<comment type="caution">
    <text evidence="2">The sequence shown here is derived from an EMBL/GenBank/DDBJ whole genome shotgun (WGS) entry which is preliminary data.</text>
</comment>
<name>A0A8H4KMU6_9HYPO</name>
<sequence>MPNNAPSKAFPSLLDIYAFKEHGKQHRKAVKERKTVEKKIRHLEREMGDLSQDMEDLQVDKERLDKANQKLLDSIYESQKVGGRQDIREVAFDNWEDYKDQSEREAREIERLRMEGYELSRMRESQNRQKEKLGKEAQKSREAQERLLRR</sequence>
<gene>
    <name evidence="2" type="ORF">F53441_4592</name>
</gene>
<dbReference type="OrthoDB" id="5093794at2759"/>
<keyword evidence="3" id="KW-1185">Reference proteome</keyword>
<evidence type="ECO:0000256" key="1">
    <source>
        <dbReference type="SAM" id="MobiDB-lite"/>
    </source>
</evidence>